<dbReference type="AlphaFoldDB" id="A0A2N3PMC0"/>
<dbReference type="PANTHER" id="PTHR44846:SF17">
    <property type="entry name" value="GNTR-FAMILY TRANSCRIPTIONAL REGULATOR"/>
    <property type="match status" value="1"/>
</dbReference>
<dbReference type="OrthoDB" id="7339934at2"/>
<dbReference type="SMART" id="SM00866">
    <property type="entry name" value="UTRA"/>
    <property type="match status" value="1"/>
</dbReference>
<name>A0A2N3PMC0_9PROT</name>
<evidence type="ECO:0000256" key="3">
    <source>
        <dbReference type="ARBA" id="ARBA00023163"/>
    </source>
</evidence>
<dbReference type="EMBL" id="PIUM01000052">
    <property type="protein sequence ID" value="PKU21551.1"/>
    <property type="molecule type" value="Genomic_DNA"/>
</dbReference>
<dbReference type="InterPro" id="IPR050679">
    <property type="entry name" value="Bact_HTH_transcr_reg"/>
</dbReference>
<dbReference type="GO" id="GO:0003677">
    <property type="term" value="F:DNA binding"/>
    <property type="evidence" value="ECO:0007669"/>
    <property type="project" value="UniProtKB-KW"/>
</dbReference>
<dbReference type="GO" id="GO:0003700">
    <property type="term" value="F:DNA-binding transcription factor activity"/>
    <property type="evidence" value="ECO:0007669"/>
    <property type="project" value="InterPro"/>
</dbReference>
<organism evidence="5 6">
    <name type="scientific">Telmatospirillum siberiense</name>
    <dbReference type="NCBI Taxonomy" id="382514"/>
    <lineage>
        <taxon>Bacteria</taxon>
        <taxon>Pseudomonadati</taxon>
        <taxon>Pseudomonadota</taxon>
        <taxon>Alphaproteobacteria</taxon>
        <taxon>Rhodospirillales</taxon>
        <taxon>Rhodospirillaceae</taxon>
        <taxon>Telmatospirillum</taxon>
    </lineage>
</organism>
<dbReference type="InterPro" id="IPR011663">
    <property type="entry name" value="UTRA"/>
</dbReference>
<dbReference type="Proteomes" id="UP000233293">
    <property type="component" value="Unassembled WGS sequence"/>
</dbReference>
<dbReference type="PANTHER" id="PTHR44846">
    <property type="entry name" value="MANNOSYL-D-GLYCERATE TRANSPORT/METABOLISM SYSTEM REPRESSOR MNGR-RELATED"/>
    <property type="match status" value="1"/>
</dbReference>
<dbReference type="Pfam" id="PF07702">
    <property type="entry name" value="UTRA"/>
    <property type="match status" value="1"/>
</dbReference>
<evidence type="ECO:0000259" key="4">
    <source>
        <dbReference type="PROSITE" id="PS50949"/>
    </source>
</evidence>
<dbReference type="InterPro" id="IPR036390">
    <property type="entry name" value="WH_DNA-bd_sf"/>
</dbReference>
<dbReference type="InterPro" id="IPR028978">
    <property type="entry name" value="Chorismate_lyase_/UTRA_dom_sf"/>
</dbReference>
<evidence type="ECO:0000313" key="6">
    <source>
        <dbReference type="Proteomes" id="UP000233293"/>
    </source>
</evidence>
<dbReference type="Gene3D" id="3.40.1410.10">
    <property type="entry name" value="Chorismate lyase-like"/>
    <property type="match status" value="1"/>
</dbReference>
<accession>A0A2N3PMC0</accession>
<dbReference type="CDD" id="cd07377">
    <property type="entry name" value="WHTH_GntR"/>
    <property type="match status" value="1"/>
</dbReference>
<feature type="domain" description="HTH gntR-type" evidence="4">
    <location>
        <begin position="3"/>
        <end position="71"/>
    </location>
</feature>
<dbReference type="Gene3D" id="1.10.10.10">
    <property type="entry name" value="Winged helix-like DNA-binding domain superfamily/Winged helix DNA-binding domain"/>
    <property type="match status" value="1"/>
</dbReference>
<reference evidence="6" key="1">
    <citation type="submission" date="2017-12" db="EMBL/GenBank/DDBJ databases">
        <title>Draft genome sequence of Telmatospirillum siberiense 26-4b1T, an acidotolerant peatland alphaproteobacterium potentially involved in sulfur cycling.</title>
        <authorList>
            <person name="Hausmann B."/>
            <person name="Pjevac P."/>
            <person name="Schreck K."/>
            <person name="Herbold C.W."/>
            <person name="Daims H."/>
            <person name="Wagner M."/>
            <person name="Pester M."/>
            <person name="Loy A."/>
        </authorList>
    </citation>
    <scope>NUCLEOTIDE SEQUENCE [LARGE SCALE GENOMIC DNA]</scope>
    <source>
        <strain evidence="6">26-4b1</strain>
    </source>
</reference>
<dbReference type="InterPro" id="IPR036388">
    <property type="entry name" value="WH-like_DNA-bd_sf"/>
</dbReference>
<keyword evidence="1" id="KW-0805">Transcription regulation</keyword>
<sequence length="245" mass="27428">MKETRYAQVARDISEGIASGQFPVGSQLPTEAVLCERYGASRHTVRSAMRELQEMGLVSRNKKAGTRVEATPASIGYRISLASIDDLSQFGANHVRVVRQVQPFVTDETQAKIFGCPVGARWLRISSVRLSSHFNDLPIGWTDVYVEEIYPGLPDVVRRQPERLVSSLIEMNYGLCVAEVRQTIEATVVPPHLTDELRVPPGSPALKIMRYYFDVTGKSFETSITIHPADRFVFSMRLTRERMAG</sequence>
<dbReference type="RefSeq" id="WP_101253609.1">
    <property type="nucleotide sequence ID" value="NZ_PIUM01000052.1"/>
</dbReference>
<keyword evidence="2" id="KW-0238">DNA-binding</keyword>
<keyword evidence="6" id="KW-1185">Reference proteome</keyword>
<keyword evidence="3" id="KW-0804">Transcription</keyword>
<comment type="caution">
    <text evidence="5">The sequence shown here is derived from an EMBL/GenBank/DDBJ whole genome shotgun (WGS) entry which is preliminary data.</text>
</comment>
<dbReference type="Pfam" id="PF00392">
    <property type="entry name" value="GntR"/>
    <property type="match status" value="1"/>
</dbReference>
<dbReference type="SUPFAM" id="SSF64288">
    <property type="entry name" value="Chorismate lyase-like"/>
    <property type="match status" value="1"/>
</dbReference>
<dbReference type="SMART" id="SM00345">
    <property type="entry name" value="HTH_GNTR"/>
    <property type="match status" value="1"/>
</dbReference>
<dbReference type="GO" id="GO:0045892">
    <property type="term" value="P:negative regulation of DNA-templated transcription"/>
    <property type="evidence" value="ECO:0007669"/>
    <property type="project" value="TreeGrafter"/>
</dbReference>
<dbReference type="SUPFAM" id="SSF46785">
    <property type="entry name" value="Winged helix' DNA-binding domain"/>
    <property type="match status" value="1"/>
</dbReference>
<evidence type="ECO:0000256" key="2">
    <source>
        <dbReference type="ARBA" id="ARBA00023125"/>
    </source>
</evidence>
<dbReference type="PROSITE" id="PS50949">
    <property type="entry name" value="HTH_GNTR"/>
    <property type="match status" value="1"/>
</dbReference>
<evidence type="ECO:0000313" key="5">
    <source>
        <dbReference type="EMBL" id="PKU21551.1"/>
    </source>
</evidence>
<evidence type="ECO:0000256" key="1">
    <source>
        <dbReference type="ARBA" id="ARBA00023015"/>
    </source>
</evidence>
<dbReference type="PRINTS" id="PR00035">
    <property type="entry name" value="HTHGNTR"/>
</dbReference>
<dbReference type="InterPro" id="IPR000524">
    <property type="entry name" value="Tscrpt_reg_HTH_GntR"/>
</dbReference>
<proteinExistence type="predicted"/>
<protein>
    <submittedName>
        <fullName evidence="5">GntR family transcriptional regulator</fullName>
    </submittedName>
</protein>
<gene>
    <name evidence="5" type="ORF">CWS72_26165</name>
</gene>